<keyword evidence="3 7" id="KW-0963">Cytoplasm</keyword>
<dbReference type="GO" id="GO:0006526">
    <property type="term" value="P:L-arginine biosynthetic process"/>
    <property type="evidence" value="ECO:0007669"/>
    <property type="project" value="UniProtKB-UniPathway"/>
</dbReference>
<dbReference type="GO" id="GO:1900079">
    <property type="term" value="P:regulation of arginine biosynthetic process"/>
    <property type="evidence" value="ECO:0007669"/>
    <property type="project" value="UniProtKB-UniRule"/>
</dbReference>
<proteinExistence type="inferred from homology"/>
<dbReference type="PATRIC" id="fig|701521.8.peg.1102"/>
<keyword evidence="6 7" id="KW-0804">Transcription</keyword>
<dbReference type="GO" id="GO:0003677">
    <property type="term" value="F:DNA binding"/>
    <property type="evidence" value="ECO:0007669"/>
    <property type="project" value="UniProtKB-KW"/>
</dbReference>
<keyword evidence="7" id="KW-0028">Amino-acid biosynthesis</keyword>
<comment type="function">
    <text evidence="7">Regulates arginine biosynthesis genes.</text>
</comment>
<dbReference type="STRING" id="701521.PECL_1160"/>
<dbReference type="Gene3D" id="1.10.10.10">
    <property type="entry name" value="Winged helix-like DNA-binding domain superfamily/Winged helix DNA-binding domain"/>
    <property type="match status" value="1"/>
</dbReference>
<dbReference type="SUPFAM" id="SSF55252">
    <property type="entry name" value="C-terminal domain of arginine repressor"/>
    <property type="match status" value="1"/>
</dbReference>
<dbReference type="InterPro" id="IPR001669">
    <property type="entry name" value="Arg_repress"/>
</dbReference>
<dbReference type="GO" id="GO:0034618">
    <property type="term" value="F:arginine binding"/>
    <property type="evidence" value="ECO:0007669"/>
    <property type="project" value="InterPro"/>
</dbReference>
<comment type="subcellular location">
    <subcellularLocation>
        <location evidence="1 7">Cytoplasm</location>
    </subcellularLocation>
</comment>
<dbReference type="Pfam" id="PF01316">
    <property type="entry name" value="Arg_repressor"/>
    <property type="match status" value="1"/>
</dbReference>
<dbReference type="GO" id="GO:0005737">
    <property type="term" value="C:cytoplasm"/>
    <property type="evidence" value="ECO:0007669"/>
    <property type="project" value="UniProtKB-SubCell"/>
</dbReference>
<name>G8PDT7_PEDCP</name>
<evidence type="ECO:0000256" key="7">
    <source>
        <dbReference type="HAMAP-Rule" id="MF_00173"/>
    </source>
</evidence>
<dbReference type="InterPro" id="IPR020899">
    <property type="entry name" value="Arg_repress_C"/>
</dbReference>
<keyword evidence="11" id="KW-1185">Reference proteome</keyword>
<evidence type="ECO:0000256" key="1">
    <source>
        <dbReference type="ARBA" id="ARBA00004496"/>
    </source>
</evidence>
<comment type="similarity">
    <text evidence="2 7">Belongs to the ArgR family.</text>
</comment>
<dbReference type="Pfam" id="PF02863">
    <property type="entry name" value="Arg_repressor_C"/>
    <property type="match status" value="1"/>
</dbReference>
<dbReference type="InterPro" id="IPR036388">
    <property type="entry name" value="WH-like_DNA-bd_sf"/>
</dbReference>
<feature type="domain" description="Arginine repressor C-terminal" evidence="9">
    <location>
        <begin position="80"/>
        <end position="145"/>
    </location>
</feature>
<dbReference type="GO" id="GO:0003700">
    <property type="term" value="F:DNA-binding transcription factor activity"/>
    <property type="evidence" value="ECO:0007669"/>
    <property type="project" value="UniProtKB-UniRule"/>
</dbReference>
<dbReference type="GO" id="GO:0051259">
    <property type="term" value="P:protein complex oligomerization"/>
    <property type="evidence" value="ECO:0007669"/>
    <property type="project" value="InterPro"/>
</dbReference>
<evidence type="ECO:0000256" key="4">
    <source>
        <dbReference type="ARBA" id="ARBA00023015"/>
    </source>
</evidence>
<evidence type="ECO:0000256" key="6">
    <source>
        <dbReference type="ARBA" id="ARBA00023163"/>
    </source>
</evidence>
<evidence type="ECO:0000313" key="10">
    <source>
        <dbReference type="EMBL" id="AEV95422.1"/>
    </source>
</evidence>
<evidence type="ECO:0000259" key="9">
    <source>
        <dbReference type="Pfam" id="PF02863"/>
    </source>
</evidence>
<dbReference type="eggNOG" id="COG1438">
    <property type="taxonomic scope" value="Bacteria"/>
</dbReference>
<dbReference type="AlphaFoldDB" id="G8PDT7"/>
<dbReference type="InterPro" id="IPR036390">
    <property type="entry name" value="WH_DNA-bd_sf"/>
</dbReference>
<protein>
    <recommendedName>
        <fullName evidence="7">Arginine repressor</fullName>
    </recommendedName>
</protein>
<keyword evidence="4 7" id="KW-0805">Transcription regulation</keyword>
<dbReference type="HOGENOM" id="CLU_097103_3_0_9"/>
<accession>G8PDT7</accession>
<reference evidence="10 11" key="1">
    <citation type="journal article" date="2012" name="J. Bacteriol.">
        <title>Complete Genome Sequence of the Beer Spoilage Organism Pediococcus claussenii ATCC BAA-344T.</title>
        <authorList>
            <person name="Pittet V."/>
            <person name="Abegunde T."/>
            <person name="Marfleet T."/>
            <person name="Haakensen M."/>
            <person name="Morrow K."/>
            <person name="Jayaprakash T."/>
            <person name="Schroeder K."/>
            <person name="Trost B."/>
            <person name="Byrns S."/>
            <person name="Bergsveinson J."/>
            <person name="Kusalik A."/>
            <person name="Ziola B."/>
        </authorList>
    </citation>
    <scope>NUCLEOTIDE SEQUENCE [LARGE SCALE GENOMIC DNA]</scope>
    <source>
        <strain evidence="10 11">ATCC BAA-344</strain>
    </source>
</reference>
<organism evidence="10 11">
    <name type="scientific">Pediococcus claussenii (strain ATCC BAA-344 / DSM 14800 / JCM 18046 / KCTC 3811 / LMG 21948 / P06)</name>
    <dbReference type="NCBI Taxonomy" id="701521"/>
    <lineage>
        <taxon>Bacteria</taxon>
        <taxon>Bacillati</taxon>
        <taxon>Bacillota</taxon>
        <taxon>Bacilli</taxon>
        <taxon>Lactobacillales</taxon>
        <taxon>Lactobacillaceae</taxon>
        <taxon>Pediococcus</taxon>
    </lineage>
</organism>
<dbReference type="Gene3D" id="3.30.1360.40">
    <property type="match status" value="1"/>
</dbReference>
<dbReference type="InterPro" id="IPR036251">
    <property type="entry name" value="Arg_repress_C_sf"/>
</dbReference>
<dbReference type="PANTHER" id="PTHR34471:SF1">
    <property type="entry name" value="ARGININE REPRESSOR"/>
    <property type="match status" value="1"/>
</dbReference>
<dbReference type="KEGG" id="pce:PECL_1160"/>
<dbReference type="PRINTS" id="PR01467">
    <property type="entry name" value="ARGREPRESSOR"/>
</dbReference>
<gene>
    <name evidence="7" type="primary">argR</name>
    <name evidence="10" type="ordered locus">PECL_1160</name>
</gene>
<keyword evidence="5 7" id="KW-0238">DNA-binding</keyword>
<feature type="domain" description="Arginine repressor DNA-binding" evidence="8">
    <location>
        <begin position="1"/>
        <end position="68"/>
    </location>
</feature>
<dbReference type="EMBL" id="CP003137">
    <property type="protein sequence ID" value="AEV95422.1"/>
    <property type="molecule type" value="Genomic_DNA"/>
</dbReference>
<dbReference type="Proteomes" id="UP000005444">
    <property type="component" value="Chromosome"/>
</dbReference>
<evidence type="ECO:0000256" key="3">
    <source>
        <dbReference type="ARBA" id="ARBA00022490"/>
    </source>
</evidence>
<evidence type="ECO:0000256" key="5">
    <source>
        <dbReference type="ARBA" id="ARBA00023125"/>
    </source>
</evidence>
<comment type="pathway">
    <text evidence="7">Amino-acid biosynthesis; L-arginine biosynthesis [regulation].</text>
</comment>
<dbReference type="RefSeq" id="WP_014215618.1">
    <property type="nucleotide sequence ID" value="NC_016605.1"/>
</dbReference>
<dbReference type="HAMAP" id="MF_00173">
    <property type="entry name" value="Arg_repressor"/>
    <property type="match status" value="1"/>
</dbReference>
<dbReference type="SUPFAM" id="SSF46785">
    <property type="entry name" value="Winged helix' DNA-binding domain"/>
    <property type="match status" value="1"/>
</dbReference>
<keyword evidence="7" id="KW-0055">Arginine biosynthesis</keyword>
<sequence length="149" mass="16580">MKKETRQKLIVDVISEQEIETQADLIQLLEKAGVQVTQATLSRDIRELGIVKQADITGDQYYRVPQPDKNIHSDVLPDAFEESVLEVTQVQFVNIIKTTPNDGNRIAAVLDDAKLGEIKGTLAGYDTVITFSSDAESAISLNKILKYYI</sequence>
<dbReference type="InterPro" id="IPR020900">
    <property type="entry name" value="Arg_repress_DNA-bd"/>
</dbReference>
<evidence type="ECO:0000256" key="2">
    <source>
        <dbReference type="ARBA" id="ARBA00008316"/>
    </source>
</evidence>
<evidence type="ECO:0000259" key="8">
    <source>
        <dbReference type="Pfam" id="PF01316"/>
    </source>
</evidence>
<evidence type="ECO:0000313" key="11">
    <source>
        <dbReference type="Proteomes" id="UP000005444"/>
    </source>
</evidence>
<dbReference type="PANTHER" id="PTHR34471">
    <property type="entry name" value="ARGININE REPRESSOR"/>
    <property type="match status" value="1"/>
</dbReference>
<keyword evidence="7" id="KW-0678">Repressor</keyword>
<dbReference type="UniPathway" id="UPA00068"/>